<evidence type="ECO:0000256" key="16">
    <source>
        <dbReference type="PROSITE-ProRule" id="PRU00196"/>
    </source>
</evidence>
<dbReference type="FunFam" id="3.30.710.10:FF:000128">
    <property type="entry name" value="galectin-3-binding protein precursor"/>
    <property type="match status" value="1"/>
</dbReference>
<keyword evidence="7" id="KW-0732">Signal</keyword>
<keyword evidence="10" id="KW-1133">Transmembrane helix</keyword>
<evidence type="ECO:0000256" key="7">
    <source>
        <dbReference type="ARBA" id="ARBA00022729"/>
    </source>
</evidence>
<evidence type="ECO:0000256" key="10">
    <source>
        <dbReference type="ARBA" id="ARBA00022989"/>
    </source>
</evidence>
<protein>
    <recommendedName>
        <fullName evidence="3">Galectin-3-binding protein</fullName>
    </recommendedName>
    <alternativeName>
        <fullName evidence="15">Lectin galactoside-binding soluble 3-binding protein</fullName>
    </alternativeName>
</protein>
<evidence type="ECO:0000256" key="11">
    <source>
        <dbReference type="ARBA" id="ARBA00023136"/>
    </source>
</evidence>
<comment type="caution">
    <text evidence="16">Lacks conserved residue(s) required for the propagation of feature annotation.</text>
</comment>
<dbReference type="InterPro" id="IPR000210">
    <property type="entry name" value="BTB/POZ_dom"/>
</dbReference>
<evidence type="ECO:0000256" key="3">
    <source>
        <dbReference type="ARBA" id="ARBA00019410"/>
    </source>
</evidence>
<feature type="domain" description="BTB" evidence="18">
    <location>
        <begin position="154"/>
        <end position="222"/>
    </location>
</feature>
<dbReference type="InterPro" id="IPR001190">
    <property type="entry name" value="SRCR"/>
</dbReference>
<dbReference type="GO" id="GO:0031012">
    <property type="term" value="C:extracellular matrix"/>
    <property type="evidence" value="ECO:0007669"/>
    <property type="project" value="TreeGrafter"/>
</dbReference>
<evidence type="ECO:0000256" key="17">
    <source>
        <dbReference type="SAM" id="MobiDB-lite"/>
    </source>
</evidence>
<evidence type="ECO:0000256" key="2">
    <source>
        <dbReference type="ARBA" id="ARBA00004498"/>
    </source>
</evidence>
<evidence type="ECO:0000256" key="12">
    <source>
        <dbReference type="ARBA" id="ARBA00023157"/>
    </source>
</evidence>
<reference evidence="20" key="2">
    <citation type="submission" date="2025-08" db="UniProtKB">
        <authorList>
            <consortium name="Ensembl"/>
        </authorList>
    </citation>
    <scope>IDENTIFICATION</scope>
</reference>
<evidence type="ECO:0000313" key="20">
    <source>
        <dbReference type="Ensembl" id="ENSCHIP00010023403.1"/>
    </source>
</evidence>
<dbReference type="InterPro" id="IPR051481">
    <property type="entry name" value="BTB-POZ/Galectin-3-binding"/>
</dbReference>
<dbReference type="PANTHER" id="PTHR24410">
    <property type="entry name" value="HL07962P-RELATED"/>
    <property type="match status" value="1"/>
</dbReference>
<proteinExistence type="predicted"/>
<dbReference type="Pfam" id="PF00530">
    <property type="entry name" value="SRCR"/>
    <property type="match status" value="1"/>
</dbReference>
<evidence type="ECO:0000256" key="6">
    <source>
        <dbReference type="ARBA" id="ARBA00022692"/>
    </source>
</evidence>
<dbReference type="InterPro" id="IPR011705">
    <property type="entry name" value="BACK"/>
</dbReference>
<keyword evidence="12" id="KW-1015">Disulfide bond</keyword>
<keyword evidence="6" id="KW-0812">Transmembrane</keyword>
<dbReference type="PRINTS" id="PR00258">
    <property type="entry name" value="SPERACTRCPTR"/>
</dbReference>
<evidence type="ECO:0000259" key="18">
    <source>
        <dbReference type="PROSITE" id="PS50097"/>
    </source>
</evidence>
<dbReference type="Gene3D" id="1.25.40.420">
    <property type="match status" value="1"/>
</dbReference>
<dbReference type="InterPro" id="IPR011333">
    <property type="entry name" value="SKP1/BTB/POZ_sf"/>
</dbReference>
<evidence type="ECO:0000256" key="13">
    <source>
        <dbReference type="ARBA" id="ARBA00023180"/>
    </source>
</evidence>
<evidence type="ECO:0000256" key="8">
    <source>
        <dbReference type="ARBA" id="ARBA00022737"/>
    </source>
</evidence>
<accession>A0A8C2R4N3</accession>
<evidence type="ECO:0000256" key="15">
    <source>
        <dbReference type="ARBA" id="ARBA00031798"/>
    </source>
</evidence>
<dbReference type="GO" id="GO:0016020">
    <property type="term" value="C:membrane"/>
    <property type="evidence" value="ECO:0007669"/>
    <property type="project" value="UniProtKB-SubCell"/>
</dbReference>
<keyword evidence="5" id="KW-0272">Extracellular matrix</keyword>
<dbReference type="Gene3D" id="3.10.250.10">
    <property type="entry name" value="SRCR-like domain"/>
    <property type="match status" value="1"/>
</dbReference>
<name>A0A8C2R4N3_CAPHI</name>
<dbReference type="AlphaFoldDB" id="A0A8C2R4N3"/>
<dbReference type="GO" id="GO:0007155">
    <property type="term" value="P:cell adhesion"/>
    <property type="evidence" value="ECO:0007669"/>
    <property type="project" value="UniProtKB-KW"/>
</dbReference>
<dbReference type="Gene3D" id="3.30.710.10">
    <property type="entry name" value="Potassium Channel Kv1.1, Chain A"/>
    <property type="match status" value="1"/>
</dbReference>
<dbReference type="InterPro" id="IPR036772">
    <property type="entry name" value="SRCR-like_dom_sf"/>
</dbReference>
<evidence type="ECO:0000256" key="1">
    <source>
        <dbReference type="ARBA" id="ARBA00004167"/>
    </source>
</evidence>
<dbReference type="SMART" id="SM00225">
    <property type="entry name" value="BTB"/>
    <property type="match status" value="1"/>
</dbReference>
<dbReference type="Pfam" id="PF07707">
    <property type="entry name" value="BACK"/>
    <property type="match status" value="1"/>
</dbReference>
<dbReference type="SUPFAM" id="SSF56487">
    <property type="entry name" value="SRCR-like"/>
    <property type="match status" value="1"/>
</dbReference>
<dbReference type="SMART" id="SM00202">
    <property type="entry name" value="SR"/>
    <property type="match status" value="1"/>
</dbReference>
<dbReference type="Ensembl" id="ENSCHIT00010033112.1">
    <property type="protein sequence ID" value="ENSCHIP00010023403.1"/>
    <property type="gene ID" value="ENSCHIG00010017262.1"/>
</dbReference>
<feature type="compositionally biased region" description="Polar residues" evidence="17">
    <location>
        <begin position="1"/>
        <end position="17"/>
    </location>
</feature>
<reference evidence="20" key="1">
    <citation type="submission" date="2019-03" db="EMBL/GenBank/DDBJ databases">
        <title>Genome sequencing and reference-guided assembly of Black Bengal Goat (Capra hircus).</title>
        <authorList>
            <person name="Siddiki A.Z."/>
            <person name="Baten A."/>
            <person name="Billah M."/>
            <person name="Alam M.A.U."/>
            <person name="Shawrob K.S.M."/>
            <person name="Saha S."/>
            <person name="Chowdhury M."/>
            <person name="Rahman A.H."/>
            <person name="Stear M."/>
            <person name="Miah G."/>
            <person name="Das G.B."/>
            <person name="Hossain M.M."/>
            <person name="Kumkum M."/>
            <person name="Islam M.S."/>
            <person name="Mollah A.M."/>
            <person name="Ahsan A."/>
            <person name="Tusar F."/>
            <person name="Khan M.K.I."/>
        </authorList>
    </citation>
    <scope>NUCLEOTIDE SEQUENCE [LARGE SCALE GENOMIC DNA]</scope>
</reference>
<dbReference type="PROSITE" id="PS00420">
    <property type="entry name" value="SRCR_1"/>
    <property type="match status" value="1"/>
</dbReference>
<keyword evidence="8" id="KW-0677">Repeat</keyword>
<keyword evidence="9" id="KW-0130">Cell adhesion</keyword>
<evidence type="ECO:0000256" key="4">
    <source>
        <dbReference type="ARBA" id="ARBA00022525"/>
    </source>
</evidence>
<dbReference type="GO" id="GO:0005615">
    <property type="term" value="C:extracellular space"/>
    <property type="evidence" value="ECO:0007669"/>
    <property type="project" value="TreeGrafter"/>
</dbReference>
<dbReference type="SUPFAM" id="SSF54695">
    <property type="entry name" value="POZ domain"/>
    <property type="match status" value="1"/>
</dbReference>
<dbReference type="FunFam" id="3.10.250.10:FF:000016">
    <property type="entry name" value="Scavenger receptor cysteine-rich protein type 12"/>
    <property type="match status" value="1"/>
</dbReference>
<evidence type="ECO:0000256" key="14">
    <source>
        <dbReference type="ARBA" id="ARBA00024860"/>
    </source>
</evidence>
<keyword evidence="11" id="KW-0472">Membrane</keyword>
<evidence type="ECO:0000256" key="5">
    <source>
        <dbReference type="ARBA" id="ARBA00022530"/>
    </source>
</evidence>
<evidence type="ECO:0000256" key="9">
    <source>
        <dbReference type="ARBA" id="ARBA00022889"/>
    </source>
</evidence>
<dbReference type="PROSITE" id="PS50287">
    <property type="entry name" value="SRCR_2"/>
    <property type="match status" value="1"/>
</dbReference>
<comment type="function">
    <text evidence="14">Promotes integrin-mediated cell adhesion. May stimulate host defense against viruses and tumor cells.</text>
</comment>
<dbReference type="SMART" id="SM00875">
    <property type="entry name" value="BACK"/>
    <property type="match status" value="1"/>
</dbReference>
<keyword evidence="4" id="KW-0964">Secreted</keyword>
<comment type="subcellular location">
    <subcellularLocation>
        <location evidence="1">Membrane</location>
        <topology evidence="1">Single-pass membrane protein</topology>
    </subcellularLocation>
    <subcellularLocation>
        <location evidence="2">Secreted</location>
        <location evidence="2">Extracellular space</location>
        <location evidence="2">Extracellular matrix</location>
    </subcellularLocation>
</comment>
<sequence length="554" mass="61480">MGSSTLWTTAPASSTRSKAPGLCPGSSCPTATAPWGKDKGLPGKAMAPLRLVWMWLLVAGTQGVKDGDMRLADGGSSNEGRVEIYYSGQWGTVCENMWDLTDASVVCRALGFQNATEALGGAAFGPETRGVYTLDLSGELPAALEQIFESQKGCDLFIRVKVREEDELAICAHKLILSTNPEAHGLWKEPGSRVTMEVDAECVPTVKDFIRYLYSRRIDVSLSSVKCLHKLASAYQAEQLQSYCGHLFAILIPQDPSFRTPLELYAYALATRDPVLEEICVQFLAWNFGALTQAEAWLSVPPGLLQDLLSRTELVVPSELVLLRAVDEWSRERSTSHKEVEGLVEKVRFPMMPPRDLFSLQFNLSLYWSHEALLQKKILQALEFHTVPFELLAQYWGLNLTEDAYQPRLYTSPTWSESVMSSSYSPYRSFQTPQHPSFLFQASSVSWSLVYLPTLQSCWNYGFSCSSDDPPLLALSKSSYSSPTIGYENRALLHCEGSFVADVIDFKGWKALIPSALGTNSSRSTSLFPCPAGFFSRFQVVIRPFYLTNSTGMD</sequence>
<dbReference type="PROSITE" id="PS50097">
    <property type="entry name" value="BTB"/>
    <property type="match status" value="1"/>
</dbReference>
<dbReference type="PANTHER" id="PTHR24410:SF16">
    <property type="entry name" value="GALECTIN-3-BINDING PROTEIN"/>
    <property type="match status" value="1"/>
</dbReference>
<evidence type="ECO:0000259" key="19">
    <source>
        <dbReference type="PROSITE" id="PS50287"/>
    </source>
</evidence>
<feature type="region of interest" description="Disordered" evidence="17">
    <location>
        <begin position="1"/>
        <end position="24"/>
    </location>
</feature>
<feature type="domain" description="SRCR" evidence="19">
    <location>
        <begin position="69"/>
        <end position="172"/>
    </location>
</feature>
<organism evidence="20">
    <name type="scientific">Capra hircus</name>
    <name type="common">Goat</name>
    <dbReference type="NCBI Taxonomy" id="9925"/>
    <lineage>
        <taxon>Eukaryota</taxon>
        <taxon>Metazoa</taxon>
        <taxon>Chordata</taxon>
        <taxon>Craniata</taxon>
        <taxon>Vertebrata</taxon>
        <taxon>Euteleostomi</taxon>
        <taxon>Mammalia</taxon>
        <taxon>Eutheria</taxon>
        <taxon>Laurasiatheria</taxon>
        <taxon>Artiodactyla</taxon>
        <taxon>Ruminantia</taxon>
        <taxon>Pecora</taxon>
        <taxon>Bovidae</taxon>
        <taxon>Caprinae</taxon>
        <taxon>Capra</taxon>
    </lineage>
</organism>
<keyword evidence="13" id="KW-0325">Glycoprotein</keyword>